<evidence type="ECO:0000259" key="2">
    <source>
        <dbReference type="PROSITE" id="PS50048"/>
    </source>
</evidence>
<gene>
    <name evidence="3" type="ORF">MCHLO_09764</name>
</gene>
<feature type="compositionally biased region" description="Low complexity" evidence="1">
    <location>
        <begin position="551"/>
        <end position="562"/>
    </location>
</feature>
<sequence length="634" mass="69382">MSSSSDKPKKRAACDNCKKRRVLCLPSATGPCPRCVEKNVMCTTTPVPRGRPRKQPVMPKPTPETRMAVPQHPGPVFQSSANCPELTPEFVSHCFDAISFIPQYNHPLIQLTSIRNDVRTVSYQLQLLPPQSRVLALCIVAAASLASFHPSLLGDGPRPCAFDDHEFFATASSETLFSCGVRRQEACRALRNEALKAAWEAGTLLQPSNENAASCFLLDMMEQTEFSGPSRPWASAYVSHVRALAPHWHAVGFTAEDASQWAVYLMTEATASAVCRTPSLLTPHDQMMLSGPAPTTLDAYLASLEESSKNTNFSVLWTSLRPFLYHVTSLSRQLSETIAGDYPRLEPLSEGAVLKVLTALTVLQSALYLLTERLETALANTDSVPSHTALLGDGKDGADASLRNIAYGLVFGFAGIALPFYRELEHRASADVRAHVADGGGSRERMRLLRAQARDVCLDGAKELAKGLRRLPRIHYAPTPVQWRVITSWSEFCLEEVENHVLGKEVVSTETLTAFSDELKLLSYSLNGQSGPHVSIVERLNAHIYRQQPTRISSRNNSGSSIDTTPSPPQDLQQVFPEPVVAGVDFFVDPTVMLGHGGLHMTFGDMGMEALAYPIGELDLGQMPFAPWLTEPTC</sequence>
<feature type="region of interest" description="Disordered" evidence="1">
    <location>
        <begin position="549"/>
        <end position="572"/>
    </location>
</feature>
<dbReference type="InterPro" id="IPR001138">
    <property type="entry name" value="Zn2Cys6_DnaBD"/>
</dbReference>
<evidence type="ECO:0000313" key="4">
    <source>
        <dbReference type="Proteomes" id="UP000815677"/>
    </source>
</evidence>
<dbReference type="InterPro" id="IPR036864">
    <property type="entry name" value="Zn2-C6_fun-type_DNA-bd_sf"/>
</dbReference>
<name>A0ABQ0LNQ2_MYCCL</name>
<feature type="domain" description="Zn(2)-C6 fungal-type" evidence="2">
    <location>
        <begin position="13"/>
        <end position="44"/>
    </location>
</feature>
<dbReference type="PROSITE" id="PS00463">
    <property type="entry name" value="ZN2_CY6_FUNGAL_1"/>
    <property type="match status" value="1"/>
</dbReference>
<protein>
    <recommendedName>
        <fullName evidence="2">Zn(2)-C6 fungal-type domain-containing protein</fullName>
    </recommendedName>
</protein>
<dbReference type="PROSITE" id="PS50048">
    <property type="entry name" value="ZN2_CY6_FUNGAL_2"/>
    <property type="match status" value="1"/>
</dbReference>
<proteinExistence type="predicted"/>
<dbReference type="EMBL" id="DF847891">
    <property type="protein sequence ID" value="GAT52743.1"/>
    <property type="molecule type" value="Genomic_DNA"/>
</dbReference>
<dbReference type="Proteomes" id="UP000815677">
    <property type="component" value="Unassembled WGS sequence"/>
</dbReference>
<reference evidence="3" key="1">
    <citation type="submission" date="2014-09" db="EMBL/GenBank/DDBJ databases">
        <title>Genome sequence of the luminous mushroom Mycena chlorophos for searching fungal bioluminescence genes.</title>
        <authorList>
            <person name="Tanaka Y."/>
            <person name="Kasuga D."/>
            <person name="Oba Y."/>
            <person name="Hase S."/>
            <person name="Sato K."/>
            <person name="Oba Y."/>
            <person name="Sakakibara Y."/>
        </authorList>
    </citation>
    <scope>NUCLEOTIDE SEQUENCE</scope>
</reference>
<keyword evidence="4" id="KW-1185">Reference proteome</keyword>
<feature type="region of interest" description="Disordered" evidence="1">
    <location>
        <begin position="46"/>
        <end position="66"/>
    </location>
</feature>
<evidence type="ECO:0000313" key="3">
    <source>
        <dbReference type="EMBL" id="GAT52743.1"/>
    </source>
</evidence>
<accession>A0ABQ0LNQ2</accession>
<evidence type="ECO:0000256" key="1">
    <source>
        <dbReference type="SAM" id="MobiDB-lite"/>
    </source>
</evidence>
<dbReference type="CDD" id="cd00067">
    <property type="entry name" value="GAL4"/>
    <property type="match status" value="1"/>
</dbReference>
<organism evidence="3 4">
    <name type="scientific">Mycena chlorophos</name>
    <name type="common">Agaric fungus</name>
    <name type="synonym">Agaricus chlorophos</name>
    <dbReference type="NCBI Taxonomy" id="658473"/>
    <lineage>
        <taxon>Eukaryota</taxon>
        <taxon>Fungi</taxon>
        <taxon>Dikarya</taxon>
        <taxon>Basidiomycota</taxon>
        <taxon>Agaricomycotina</taxon>
        <taxon>Agaricomycetes</taxon>
        <taxon>Agaricomycetidae</taxon>
        <taxon>Agaricales</taxon>
        <taxon>Marasmiineae</taxon>
        <taxon>Mycenaceae</taxon>
        <taxon>Mycena</taxon>
    </lineage>
</organism>
<dbReference type="SUPFAM" id="SSF57701">
    <property type="entry name" value="Zn2/Cys6 DNA-binding domain"/>
    <property type="match status" value="1"/>
</dbReference>